<dbReference type="AlphaFoldDB" id="A0A379JM50"/>
<protein>
    <submittedName>
        <fullName evidence="1">Uncharacterized protein</fullName>
    </submittedName>
</protein>
<accession>A0A379JM50</accession>
<gene>
    <name evidence="1" type="ORF">NCTC1934_06779</name>
</gene>
<evidence type="ECO:0000313" key="1">
    <source>
        <dbReference type="EMBL" id="SUD49426.1"/>
    </source>
</evidence>
<proteinExistence type="predicted"/>
<dbReference type="Proteomes" id="UP000255467">
    <property type="component" value="Unassembled WGS sequence"/>
</dbReference>
<sequence length="39" mass="4218">MPFINDSPTLAQLVCGLLPAGLYLYYLANLRAIGPARPN</sequence>
<reference evidence="1 2" key="1">
    <citation type="submission" date="2018-06" db="EMBL/GenBank/DDBJ databases">
        <authorList>
            <consortium name="Pathogen Informatics"/>
            <person name="Doyle S."/>
        </authorList>
    </citation>
    <scope>NUCLEOTIDE SEQUENCE [LARGE SCALE GENOMIC DNA]</scope>
    <source>
        <strain evidence="1 2">NCTC1934</strain>
    </source>
</reference>
<name>A0A379JM50_9NOCA</name>
<dbReference type="EMBL" id="UGRY01000007">
    <property type="protein sequence ID" value="SUD49426.1"/>
    <property type="molecule type" value="Genomic_DNA"/>
</dbReference>
<keyword evidence="2" id="KW-1185">Reference proteome</keyword>
<organism evidence="1 2">
    <name type="scientific">Nocardia otitidiscaviarum</name>
    <dbReference type="NCBI Taxonomy" id="1823"/>
    <lineage>
        <taxon>Bacteria</taxon>
        <taxon>Bacillati</taxon>
        <taxon>Actinomycetota</taxon>
        <taxon>Actinomycetes</taxon>
        <taxon>Mycobacteriales</taxon>
        <taxon>Nocardiaceae</taxon>
        <taxon>Nocardia</taxon>
    </lineage>
</organism>
<evidence type="ECO:0000313" key="2">
    <source>
        <dbReference type="Proteomes" id="UP000255467"/>
    </source>
</evidence>